<proteinExistence type="predicted"/>
<dbReference type="RefSeq" id="WP_229987035.1">
    <property type="nucleotide sequence ID" value="NZ_JAJJMO010000001.1"/>
</dbReference>
<reference evidence="1" key="1">
    <citation type="submission" date="2021-11" db="EMBL/GenBank/DDBJ databases">
        <title>Description of novel Flavobacterium species.</title>
        <authorList>
            <person name="Saticioglu I.B."/>
            <person name="Ay H."/>
            <person name="Altun S."/>
            <person name="Duman M."/>
        </authorList>
    </citation>
    <scope>NUCLEOTIDE SEQUENCE</scope>
    <source>
        <strain evidence="1">F-65</strain>
    </source>
</reference>
<comment type="caution">
    <text evidence="1">The sequence shown here is derived from an EMBL/GenBank/DDBJ whole genome shotgun (WGS) entry which is preliminary data.</text>
</comment>
<protein>
    <recommendedName>
        <fullName evidence="3">Ig-like domain-containing protein</fullName>
    </recommendedName>
</protein>
<keyword evidence="2" id="KW-1185">Reference proteome</keyword>
<evidence type="ECO:0008006" key="3">
    <source>
        <dbReference type="Google" id="ProtNLM"/>
    </source>
</evidence>
<name>A0ABS8MNF7_9FLAO</name>
<evidence type="ECO:0000313" key="1">
    <source>
        <dbReference type="EMBL" id="MCC9070298.1"/>
    </source>
</evidence>
<gene>
    <name evidence="1" type="ORF">LNQ49_01605</name>
</gene>
<organism evidence="1 2">
    <name type="scientific">Flavobacterium pisciphilum</name>
    <dbReference type="NCBI Taxonomy" id="2893755"/>
    <lineage>
        <taxon>Bacteria</taxon>
        <taxon>Pseudomonadati</taxon>
        <taxon>Bacteroidota</taxon>
        <taxon>Flavobacteriia</taxon>
        <taxon>Flavobacteriales</taxon>
        <taxon>Flavobacteriaceae</taxon>
        <taxon>Flavobacterium</taxon>
    </lineage>
</organism>
<evidence type="ECO:0000313" key="2">
    <source>
        <dbReference type="Proteomes" id="UP001430919"/>
    </source>
</evidence>
<accession>A0ABS8MNF7</accession>
<dbReference type="Proteomes" id="UP001430919">
    <property type="component" value="Unassembled WGS sequence"/>
</dbReference>
<dbReference type="EMBL" id="JAJJMO010000001">
    <property type="protein sequence ID" value="MCC9070298.1"/>
    <property type="molecule type" value="Genomic_DNA"/>
</dbReference>
<sequence length="689" mass="75186">MRYFLFDSYKIVIFVVLFWCPVNSIAQEAQWGGPSISYSFKSESSTFNYLTGGEVVPTLSFDDSVSDKLPIGFSFQFGCEIYSDFYASSNGTISFNVPFIRENNSIASLVPSDLTLLAPLWDDLSGIGGVFSYRTTGVAPNRVLIAEWKKWKWAYNASSPVISFQVKLYEGTNSIEYIYNQELGLNTNSSASIGIFNGIDFNAPAKQLWLNNSGVNPVASINFISNISKRPANGQLYRFTRNDNDDHCKASFYGQTIINKTGGTNTVDGLKITLSGAANMQIRRKYLNQIYNPVNNLVKGTSDPYGVPGSTHGIVLSVGNTYFAGGTLLETLAKNRLEVVSSTLQSHIESPLGHFENEIKLAAVKNGLTYYLTVKYIYNFPDNYFFIDYMITIPSGNTEEVKLAHGWDSYLEGKDVGPGFVSGTAPNLVVGVTREPSYEAFEYIGGVPWSGYFSAYYGLLNDDLGSEMIFKNTINPGLNIDNGIGISMNFGTTSGSYTSNNKVVFSCAAGNEAPILVNKGVICQGLALDLNSLVTSSKPFGTVLVWKDAKGVVVIDPTAVTTSGTYTVYYYSEKYNCVSPSSSIVITLDHTCGVCYKPGIVTGTQAGSLTIISSLDRKNHPAVNQRNGALILESKEKGFAISKVASPEITIAIPVEGMLVYDTISNCLKLYNGTTWNCIEQTCIDKIIE</sequence>